<dbReference type="PANTHER" id="PTHR34384">
    <property type="entry name" value="L-2,3-DIAMINOPROPANOATE--CITRATE LIGASE"/>
    <property type="match status" value="1"/>
</dbReference>
<sequence length="532" mass="58089">MTGAQLRSRPATDTGRVADLAAAHAVFGCLIRELAPPDGTPRVVDGAAQLLLPNLDVTVRCEVARNSPLGAHRYVGPVQRTTDSGRWADLDADGLARLVAAELTTRTGLVNDEFVEQVQASRDTVARLLADRPAQNPDPTGEPAIDAYVDSEQSLVFGHPHHPTPKWRSGDPDRWRAYAPELRTSFRLRWLAVPDDLVVGAGPFDALVAALDPPRPPAGHRVLPVHPWQLSLLPPTHPRLRDLGEAGTPVRPTASVRTLYAPTADLFVKTSLHVRITNCLRKNARYELTGAVALTDLLAGVPMPAGVGLLTEPAYRTVDVPGPDEAYGTIVRTGLRPHLRPGDTPMLAAALAATPLVTPDPVHWWRAYIGLLVPAVLRCWLRHGVVHEAHLQNVVVVLDRDHRPVRMLLRDLEGVKLDADRLVGWPDGVPPQVRYGSRDARRRIVYCLFVNHLGGICGALADARPGIERRLWQELRRVLDAVATDLDDPPELRALLNGEALPAKANLLVRWRRDADRAAPFVAVPNPMGGPR</sequence>
<dbReference type="AlphaFoldDB" id="A0A1C4URE9"/>
<dbReference type="GO" id="GO:0016881">
    <property type="term" value="F:acid-amino acid ligase activity"/>
    <property type="evidence" value="ECO:0007669"/>
    <property type="project" value="UniProtKB-ARBA"/>
</dbReference>
<dbReference type="Proteomes" id="UP000198224">
    <property type="component" value="Chromosome I"/>
</dbReference>
<accession>A0A1C4URE9</accession>
<comment type="similarity">
    <text evidence="2">Belongs to the IucA/IucC family.</text>
</comment>
<gene>
    <name evidence="5" type="ORF">GA0070612_0674</name>
</gene>
<name>A0A1C4URE9_9ACTN</name>
<feature type="domain" description="Aerobactin siderophore biosynthesis IucA/IucC-like C-terminal" evidence="4">
    <location>
        <begin position="363"/>
        <end position="517"/>
    </location>
</feature>
<dbReference type="PANTHER" id="PTHR34384:SF5">
    <property type="entry name" value="L-2,3-DIAMINOPROPANOATE--CITRATE LIGASE"/>
    <property type="match status" value="1"/>
</dbReference>
<dbReference type="InterPro" id="IPR007310">
    <property type="entry name" value="Aerobactin_biosyn_IucA/IucC_N"/>
</dbReference>
<feature type="domain" description="Aerobactin siderophore biosynthesis IucA/IucC N-terminal" evidence="3">
    <location>
        <begin position="148"/>
        <end position="352"/>
    </location>
</feature>
<evidence type="ECO:0000259" key="3">
    <source>
        <dbReference type="Pfam" id="PF04183"/>
    </source>
</evidence>
<organism evidence="5 6">
    <name type="scientific">Micromonospora chokoriensis</name>
    <dbReference type="NCBI Taxonomy" id="356851"/>
    <lineage>
        <taxon>Bacteria</taxon>
        <taxon>Bacillati</taxon>
        <taxon>Actinomycetota</taxon>
        <taxon>Actinomycetes</taxon>
        <taxon>Micromonosporales</taxon>
        <taxon>Micromonosporaceae</taxon>
        <taxon>Micromonospora</taxon>
    </lineage>
</organism>
<comment type="pathway">
    <text evidence="1">Siderophore biosynthesis.</text>
</comment>
<dbReference type="GO" id="GO:0019290">
    <property type="term" value="P:siderophore biosynthetic process"/>
    <property type="evidence" value="ECO:0007669"/>
    <property type="project" value="InterPro"/>
</dbReference>
<evidence type="ECO:0000259" key="4">
    <source>
        <dbReference type="Pfam" id="PF06276"/>
    </source>
</evidence>
<reference evidence="6" key="1">
    <citation type="submission" date="2016-06" db="EMBL/GenBank/DDBJ databases">
        <authorList>
            <person name="Varghese N."/>
            <person name="Submissions Spin"/>
        </authorList>
    </citation>
    <scope>NUCLEOTIDE SEQUENCE [LARGE SCALE GENOMIC DNA]</scope>
    <source>
        <strain evidence="6">DSM 45160</strain>
    </source>
</reference>
<dbReference type="InterPro" id="IPR037455">
    <property type="entry name" value="LucA/IucC-like"/>
</dbReference>
<dbReference type="Gene3D" id="1.10.510.40">
    <property type="match status" value="1"/>
</dbReference>
<keyword evidence="6" id="KW-1185">Reference proteome</keyword>
<dbReference type="InterPro" id="IPR022770">
    <property type="entry name" value="IucA/IucC-like_C"/>
</dbReference>
<protein>
    <submittedName>
        <fullName evidence="5">Siderophore synthetase component</fullName>
    </submittedName>
</protein>
<evidence type="ECO:0000256" key="2">
    <source>
        <dbReference type="ARBA" id="ARBA00007832"/>
    </source>
</evidence>
<dbReference type="EMBL" id="LT607409">
    <property type="protein sequence ID" value="SCE74202.1"/>
    <property type="molecule type" value="Genomic_DNA"/>
</dbReference>
<dbReference type="Pfam" id="PF04183">
    <property type="entry name" value="IucA_IucC"/>
    <property type="match status" value="1"/>
</dbReference>
<dbReference type="RefSeq" id="WP_088986573.1">
    <property type="nucleotide sequence ID" value="NZ_LT607409.1"/>
</dbReference>
<proteinExistence type="inferred from homology"/>
<dbReference type="Pfam" id="PF06276">
    <property type="entry name" value="FhuF"/>
    <property type="match status" value="1"/>
</dbReference>
<evidence type="ECO:0000313" key="6">
    <source>
        <dbReference type="Proteomes" id="UP000198224"/>
    </source>
</evidence>
<evidence type="ECO:0000313" key="5">
    <source>
        <dbReference type="EMBL" id="SCE74202.1"/>
    </source>
</evidence>
<evidence type="ECO:0000256" key="1">
    <source>
        <dbReference type="ARBA" id="ARBA00004924"/>
    </source>
</evidence>